<dbReference type="InterPro" id="IPR024079">
    <property type="entry name" value="MetalloPept_cat_dom_sf"/>
</dbReference>
<dbReference type="Gene3D" id="3.40.390.10">
    <property type="entry name" value="Collagenase (Catalytic Domain)"/>
    <property type="match status" value="1"/>
</dbReference>
<protein>
    <submittedName>
        <fullName evidence="2">Cell wall-associated polypeptide CWBP200</fullName>
    </submittedName>
</protein>
<dbReference type="SUPFAM" id="SSF55486">
    <property type="entry name" value="Metalloproteases ('zincins'), catalytic domain"/>
    <property type="match status" value="1"/>
</dbReference>
<evidence type="ECO:0000313" key="3">
    <source>
        <dbReference type="Proteomes" id="UP000095662"/>
    </source>
</evidence>
<dbReference type="AlphaFoldDB" id="A0A174ZGJ3"/>
<proteinExistence type="predicted"/>
<evidence type="ECO:0000313" key="2">
    <source>
        <dbReference type="EMBL" id="CUQ86334.1"/>
    </source>
</evidence>
<reference evidence="2 3" key="1">
    <citation type="submission" date="2015-09" db="EMBL/GenBank/DDBJ databases">
        <authorList>
            <consortium name="Pathogen Informatics"/>
        </authorList>
    </citation>
    <scope>NUCLEOTIDE SEQUENCE [LARGE SCALE GENOMIC DNA]</scope>
    <source>
        <strain evidence="2 3">2789STDY5834928</strain>
    </source>
</reference>
<accession>A0A174ZGJ3</accession>
<keyword evidence="1" id="KW-0732">Signal</keyword>
<dbReference type="EMBL" id="CZBY01000008">
    <property type="protein sequence ID" value="CUQ86334.1"/>
    <property type="molecule type" value="Genomic_DNA"/>
</dbReference>
<sequence length="846" mass="94461">MKKKKHLFTVLLLAISLLSTSIPVYAQGNGNADNENSTNEESFEEADRNLMKDLLPGDLDLVELSNKELEDYEIPEVISAKDIKEKEHANRLFAQETDDYSIVYQNKDGSKTMYYFDEPVKYTDENGTVCDKSTKLSESDKDGYAFVSADNNINVYMPEQLDNETGIIVKSGEYTIEMSPVDSDKADVSDIITETENKYDEHDIVEYTDVFGVDTTIEYSAQLNGVKENIILDRYNGKNEFSFDVDTNGLVLREEEGYFSIVDDEINEVVGTVSEVILFDSSNGENTIVPQGYVTGYTAVQNDDGRYTITITLDNEWLENEAVYPVVIDPTIKINTSGSGSSKTILDAPVYSKKSTTNFGSYSIGTVGYQDSTYGAGRLVMRFPGLDSNETYKSLKASEIESVKLYMYEGTGNSGTSTLQVRFSLNDSGWSESSPIYANTKANGKVMSTTTIKKSGVCSFDFTELAIASKYAGYDIKKGIVIANANETNASLRRSFYMTEYSSSKPRVVVEWNPVIDGMAYVFKTDSENCIAYDGTGNVSETFIATVPIYNTKIYSDSSQAWIVKKSKSGGYILYTLNGENGVQPALCTTNGSNVITSTCTNEISAYYNWEFEKITNNTYCMINMYNNKWLYKKSNGRLGLTDDSSQRLIFTKVNSNYPSNWDGKYSGQTNTYKLNIIFNSQADYNSFASSAEAWNDISDKISVKAYPPNVTPTSGLNVFLSRKNLTTSGIEDVYYTTYGIFIPNSSLNNYLKTNNDIRKNLLEDWSSGVIFINQDNGSFNSLNFTRQKAVVMHEVGHALKLCHIDEKVAPRESAFTAMSIMRGQHSDINDTITLYDKLSLKKKWG</sequence>
<organism evidence="2 3">
    <name type="scientific">[Eubacterium] siraeum</name>
    <dbReference type="NCBI Taxonomy" id="39492"/>
    <lineage>
        <taxon>Bacteria</taxon>
        <taxon>Bacillati</taxon>
        <taxon>Bacillota</taxon>
        <taxon>Clostridia</taxon>
        <taxon>Eubacteriales</taxon>
        <taxon>Oscillospiraceae</taxon>
        <taxon>Oscillospiraceae incertae sedis</taxon>
    </lineage>
</organism>
<dbReference type="OrthoDB" id="513777at2"/>
<dbReference type="CDD" id="cd00161">
    <property type="entry name" value="beta-trefoil_Ricin-like"/>
    <property type="match status" value="1"/>
</dbReference>
<dbReference type="Proteomes" id="UP000095662">
    <property type="component" value="Unassembled WGS sequence"/>
</dbReference>
<name>A0A174ZGJ3_9FIRM</name>
<gene>
    <name evidence="2" type="primary">wapA_1</name>
    <name evidence="2" type="ORF">ERS852540_01279</name>
</gene>
<dbReference type="STRING" id="39492.ERS852540_01279"/>
<feature type="signal peptide" evidence="1">
    <location>
        <begin position="1"/>
        <end position="26"/>
    </location>
</feature>
<evidence type="ECO:0000256" key="1">
    <source>
        <dbReference type="SAM" id="SignalP"/>
    </source>
</evidence>
<feature type="chain" id="PRO_5008038729" evidence="1">
    <location>
        <begin position="27"/>
        <end position="846"/>
    </location>
</feature>
<dbReference type="GO" id="GO:0008237">
    <property type="term" value="F:metallopeptidase activity"/>
    <property type="evidence" value="ECO:0007669"/>
    <property type="project" value="InterPro"/>
</dbReference>